<organism evidence="1 2">
    <name type="scientific">Funiculus sociatus GB2-A5</name>
    <dbReference type="NCBI Taxonomy" id="2933946"/>
    <lineage>
        <taxon>Bacteria</taxon>
        <taxon>Bacillati</taxon>
        <taxon>Cyanobacteriota</taxon>
        <taxon>Cyanophyceae</taxon>
        <taxon>Coleofasciculales</taxon>
        <taxon>Coleofasciculaceae</taxon>
        <taxon>Funiculus</taxon>
    </lineage>
</organism>
<dbReference type="EMBL" id="JAMPKK010000066">
    <property type="protein sequence ID" value="MEP0867333.1"/>
    <property type="molecule type" value="Genomic_DNA"/>
</dbReference>
<evidence type="ECO:0000313" key="1">
    <source>
        <dbReference type="EMBL" id="MEP0867333.1"/>
    </source>
</evidence>
<reference evidence="1 2" key="1">
    <citation type="submission" date="2022-04" db="EMBL/GenBank/DDBJ databases">
        <title>Positive selection, recombination, and allopatry shape intraspecific diversity of widespread and dominant cyanobacteria.</title>
        <authorList>
            <person name="Wei J."/>
            <person name="Shu W."/>
            <person name="Hu C."/>
        </authorList>
    </citation>
    <scope>NUCLEOTIDE SEQUENCE [LARGE SCALE GENOMIC DNA]</scope>
    <source>
        <strain evidence="1 2">GB2-A5</strain>
    </source>
</reference>
<comment type="caution">
    <text evidence="1">The sequence shown here is derived from an EMBL/GenBank/DDBJ whole genome shotgun (WGS) entry which is preliminary data.</text>
</comment>
<name>A0ABV0JV38_9CYAN</name>
<keyword evidence="2" id="KW-1185">Reference proteome</keyword>
<sequence>MTVWEERPVEVANLFNPAFCGEIIRLCIKSYVDETGRNFPYALSCLILPTLMYNDTRATMTVRRYTYLYNWLQEHPHLRVGFAYRVRELLPISKESLTFLLQLDALVLDDEAGLRPTQYSRRRLNSQNQTSTLDFYDKAKLLGKWLAKAGDVVTIYTMWGIQP</sequence>
<protein>
    <submittedName>
        <fullName evidence="1">DUF6521 family protein</fullName>
    </submittedName>
</protein>
<gene>
    <name evidence="1" type="ORF">NDI37_23055</name>
</gene>
<dbReference type="Proteomes" id="UP001442494">
    <property type="component" value="Unassembled WGS sequence"/>
</dbReference>
<dbReference type="Pfam" id="PF20131">
    <property type="entry name" value="MC3"/>
    <property type="match status" value="1"/>
</dbReference>
<proteinExistence type="predicted"/>
<accession>A0ABV0JV38</accession>
<evidence type="ECO:0000313" key="2">
    <source>
        <dbReference type="Proteomes" id="UP001442494"/>
    </source>
</evidence>
<dbReference type="RefSeq" id="WP_190426430.1">
    <property type="nucleotide sequence ID" value="NZ_JAMPKK010000066.1"/>
</dbReference>
<dbReference type="InterPro" id="IPR045390">
    <property type="entry name" value="ABC-3C_MC3"/>
</dbReference>